<evidence type="ECO:0000256" key="5">
    <source>
        <dbReference type="ARBA" id="ARBA00022801"/>
    </source>
</evidence>
<evidence type="ECO:0000256" key="6">
    <source>
        <dbReference type="ARBA" id="ARBA00023085"/>
    </source>
</evidence>
<dbReference type="EC" id="3.1.1.11" evidence="4 10"/>
<dbReference type="Gene3D" id="2.160.20.10">
    <property type="entry name" value="Single-stranded right-handed beta-helix, Pectin lyase-like"/>
    <property type="match status" value="1"/>
</dbReference>
<dbReference type="InterPro" id="IPR012334">
    <property type="entry name" value="Pectin_lyas_fold"/>
</dbReference>
<sequence>MNVLASIDEARLVLKQTREIESKYPNVPGKSLWRSCVDYFDGIVYTLNMVHNHTRNPTPLDVQTWISGGLTYISMCKEGFELINMTNTGLPTISSNLTELLLNSLNISARIRGGNNIYTHGIADWNFIHEYNLSDLAEDKPDVVVAQDGSGDFTTIKEAINSWWDKKQEGKRFVIYVKAGVYEEYVMIEKEVWDITIFGDGINQTIITGDKYSGGNVINTIAAGDLKATATFQVWGFGFIARDITIRNTAGAELEQAVAFLSSSDNSAFYHCSFEGYQDTLYTPMYKQFYKECKIYGTVDFIFGNSLVVFQDCEIFFRIPKPHGGLVAAAQGRKYDDEANGYSFQGCKIMAGEDLKPIIDQYPKAYLGRPWKSDAVTVYMQSFLDDLVHPEGWLEWGGDSATAYYGEYENYGPGSSTDHRVNWTHVIKDAETAKMYTVENYIHGNDWLPQTGNGQIGADRTDDSFWGQIMDDFNNRTTQGYRTRHMLTGHSKWDAPEPLDTEDHTEIFGPDTRPRPTGKTGPAKKTKSETTGSSGGSASGSIYDFVSEDLRRKLQARTSVYEAKKQKELAMMVFKEMEFLTIDADQLPEPKASIIRRRQEIIIA</sequence>
<dbReference type="Proteomes" id="UP001151760">
    <property type="component" value="Unassembled WGS sequence"/>
</dbReference>
<dbReference type="SUPFAM" id="SSF51126">
    <property type="entry name" value="Pectin lyase-like"/>
    <property type="match status" value="1"/>
</dbReference>
<proteinExistence type="inferred from homology"/>
<gene>
    <name evidence="14" type="ORF">Tco_0926649</name>
</gene>
<name>A0ABQ5DAE6_9ASTR</name>
<keyword evidence="5 10" id="KW-0378">Hydrolase</keyword>
<evidence type="ECO:0000256" key="3">
    <source>
        <dbReference type="ARBA" id="ARBA00007786"/>
    </source>
</evidence>
<dbReference type="PROSITE" id="PS00503">
    <property type="entry name" value="PECTINESTERASE_2"/>
    <property type="match status" value="1"/>
</dbReference>
<dbReference type="InterPro" id="IPR035513">
    <property type="entry name" value="Invertase/methylesterase_inhib"/>
</dbReference>
<keyword evidence="15" id="KW-1185">Reference proteome</keyword>
<comment type="similarity">
    <text evidence="3">In the C-terminal section; belongs to the pectinesterase family.</text>
</comment>
<dbReference type="InterPro" id="IPR000070">
    <property type="entry name" value="Pectinesterase_cat"/>
</dbReference>
<feature type="region of interest" description="Disordered" evidence="11">
    <location>
        <begin position="489"/>
        <end position="541"/>
    </location>
</feature>
<evidence type="ECO:0000256" key="1">
    <source>
        <dbReference type="ARBA" id="ARBA00005184"/>
    </source>
</evidence>
<feature type="active site" evidence="9">
    <location>
        <position position="300"/>
    </location>
</feature>
<evidence type="ECO:0000256" key="10">
    <source>
        <dbReference type="RuleBase" id="RU000589"/>
    </source>
</evidence>
<comment type="catalytic activity">
    <reaction evidence="8 10">
        <text>[(1-&gt;4)-alpha-D-galacturonosyl methyl ester](n) + n H2O = [(1-&gt;4)-alpha-D-galacturonosyl](n) + n methanol + n H(+)</text>
        <dbReference type="Rhea" id="RHEA:22380"/>
        <dbReference type="Rhea" id="RHEA-COMP:14570"/>
        <dbReference type="Rhea" id="RHEA-COMP:14573"/>
        <dbReference type="ChEBI" id="CHEBI:15377"/>
        <dbReference type="ChEBI" id="CHEBI:15378"/>
        <dbReference type="ChEBI" id="CHEBI:17790"/>
        <dbReference type="ChEBI" id="CHEBI:140522"/>
        <dbReference type="ChEBI" id="CHEBI:140523"/>
        <dbReference type="EC" id="3.1.1.11"/>
    </reaction>
</comment>
<dbReference type="EMBL" id="BQNB010015119">
    <property type="protein sequence ID" value="GJT36230.1"/>
    <property type="molecule type" value="Genomic_DNA"/>
</dbReference>
<comment type="similarity">
    <text evidence="2">In the N-terminal section; belongs to the PMEI family.</text>
</comment>
<feature type="compositionally biased region" description="Basic and acidic residues" evidence="11">
    <location>
        <begin position="491"/>
        <end position="506"/>
    </location>
</feature>
<evidence type="ECO:0000256" key="7">
    <source>
        <dbReference type="ARBA" id="ARBA00023316"/>
    </source>
</evidence>
<dbReference type="Pfam" id="PF01095">
    <property type="entry name" value="Pectinesterase"/>
    <property type="match status" value="1"/>
</dbReference>
<evidence type="ECO:0000256" key="8">
    <source>
        <dbReference type="ARBA" id="ARBA00047928"/>
    </source>
</evidence>
<reference evidence="14" key="1">
    <citation type="journal article" date="2022" name="Int. J. Mol. Sci.">
        <title>Draft Genome of Tanacetum Coccineum: Genomic Comparison of Closely Related Tanacetum-Family Plants.</title>
        <authorList>
            <person name="Yamashiro T."/>
            <person name="Shiraishi A."/>
            <person name="Nakayama K."/>
            <person name="Satake H."/>
        </authorList>
    </citation>
    <scope>NUCLEOTIDE SEQUENCE</scope>
</reference>
<keyword evidence="7" id="KW-0961">Cell wall biogenesis/degradation</keyword>
<comment type="caution">
    <text evidence="14">The sequence shown here is derived from an EMBL/GenBank/DDBJ whole genome shotgun (WGS) entry which is preliminary data.</text>
</comment>
<accession>A0ABQ5DAE6</accession>
<protein>
    <recommendedName>
        <fullName evidence="4 10">Pectinesterase</fullName>
        <ecNumber evidence="4 10">3.1.1.11</ecNumber>
    </recommendedName>
</protein>
<evidence type="ECO:0000256" key="2">
    <source>
        <dbReference type="ARBA" id="ARBA00006027"/>
    </source>
</evidence>
<evidence type="ECO:0000256" key="9">
    <source>
        <dbReference type="PROSITE-ProRule" id="PRU10040"/>
    </source>
</evidence>
<feature type="domain" description="Pectinesterase catalytic" evidence="12">
    <location>
        <begin position="142"/>
        <end position="445"/>
    </location>
</feature>
<keyword evidence="6 10" id="KW-0063">Aspartyl esterase</keyword>
<evidence type="ECO:0000256" key="4">
    <source>
        <dbReference type="ARBA" id="ARBA00013229"/>
    </source>
</evidence>
<evidence type="ECO:0000313" key="15">
    <source>
        <dbReference type="Proteomes" id="UP001151760"/>
    </source>
</evidence>
<dbReference type="SUPFAM" id="SSF101148">
    <property type="entry name" value="Plant invertase/pectin methylesterase inhibitor"/>
    <property type="match status" value="1"/>
</dbReference>
<dbReference type="InterPro" id="IPR011050">
    <property type="entry name" value="Pectin_lyase_fold/virulence"/>
</dbReference>
<dbReference type="InterPro" id="IPR006501">
    <property type="entry name" value="Pectinesterase_inhib_dom"/>
</dbReference>
<evidence type="ECO:0000313" key="14">
    <source>
        <dbReference type="EMBL" id="GJT36230.1"/>
    </source>
</evidence>
<dbReference type="PANTHER" id="PTHR31707">
    <property type="entry name" value="PECTINESTERASE"/>
    <property type="match status" value="1"/>
</dbReference>
<evidence type="ECO:0000256" key="11">
    <source>
        <dbReference type="SAM" id="MobiDB-lite"/>
    </source>
</evidence>
<evidence type="ECO:0000259" key="12">
    <source>
        <dbReference type="Pfam" id="PF01095"/>
    </source>
</evidence>
<feature type="domain" description="Pectinesterase inhibitor" evidence="13">
    <location>
        <begin position="4"/>
        <end position="107"/>
    </location>
</feature>
<organism evidence="14 15">
    <name type="scientific">Tanacetum coccineum</name>
    <dbReference type="NCBI Taxonomy" id="301880"/>
    <lineage>
        <taxon>Eukaryota</taxon>
        <taxon>Viridiplantae</taxon>
        <taxon>Streptophyta</taxon>
        <taxon>Embryophyta</taxon>
        <taxon>Tracheophyta</taxon>
        <taxon>Spermatophyta</taxon>
        <taxon>Magnoliopsida</taxon>
        <taxon>eudicotyledons</taxon>
        <taxon>Gunneridae</taxon>
        <taxon>Pentapetalae</taxon>
        <taxon>asterids</taxon>
        <taxon>campanulids</taxon>
        <taxon>Asterales</taxon>
        <taxon>Asteraceae</taxon>
        <taxon>Asteroideae</taxon>
        <taxon>Anthemideae</taxon>
        <taxon>Anthemidinae</taxon>
        <taxon>Tanacetum</taxon>
    </lineage>
</organism>
<dbReference type="InterPro" id="IPR033131">
    <property type="entry name" value="Pectinesterase_Asp_AS"/>
</dbReference>
<evidence type="ECO:0000259" key="13">
    <source>
        <dbReference type="Pfam" id="PF04043"/>
    </source>
</evidence>
<dbReference type="Gene3D" id="1.20.140.40">
    <property type="entry name" value="Invertase/pectin methylesterase inhibitor family protein"/>
    <property type="match status" value="1"/>
</dbReference>
<comment type="pathway">
    <text evidence="1 10">Glycan metabolism; pectin degradation; 2-dehydro-3-deoxy-D-gluconate from pectin: step 1/5.</text>
</comment>
<reference evidence="14" key="2">
    <citation type="submission" date="2022-01" db="EMBL/GenBank/DDBJ databases">
        <authorList>
            <person name="Yamashiro T."/>
            <person name="Shiraishi A."/>
            <person name="Satake H."/>
            <person name="Nakayama K."/>
        </authorList>
    </citation>
    <scope>NUCLEOTIDE SEQUENCE</scope>
</reference>
<dbReference type="Pfam" id="PF04043">
    <property type="entry name" value="PMEI"/>
    <property type="match status" value="1"/>
</dbReference>